<dbReference type="EMBL" id="JAUJFI010000193">
    <property type="protein sequence ID" value="MDQ2106032.1"/>
    <property type="molecule type" value="Genomic_DNA"/>
</dbReference>
<evidence type="ECO:0000313" key="1">
    <source>
        <dbReference type="EMBL" id="MDQ2106032.1"/>
    </source>
</evidence>
<sequence>MTAPDGYPFDALDARRTALNDAGAGLFPSAAASAVPERSAPQTVSYAVPCAADFAAAAVRLAAARGTDVSALAASALLLVPERMPDPGVPDGVPRAVLELRLLPGH</sequence>
<name>A0ABU0WP72_9PROT</name>
<reference evidence="1 2" key="1">
    <citation type="submission" date="2023-06" db="EMBL/GenBank/DDBJ databases">
        <title>Azospirillum isscasensis sp.nov, a bacterium isolated from rhizosphere soil of rice.</title>
        <authorList>
            <person name="Wang H."/>
        </authorList>
    </citation>
    <scope>NUCLEOTIDE SEQUENCE [LARGE SCALE GENOMIC DNA]</scope>
    <source>
        <strain evidence="1 2">C340-1</strain>
    </source>
</reference>
<comment type="caution">
    <text evidence="1">The sequence shown here is derived from an EMBL/GenBank/DDBJ whole genome shotgun (WGS) entry which is preliminary data.</text>
</comment>
<evidence type="ECO:0000313" key="2">
    <source>
        <dbReference type="Proteomes" id="UP001227317"/>
    </source>
</evidence>
<accession>A0ABU0WP72</accession>
<dbReference type="Proteomes" id="UP001227317">
    <property type="component" value="Unassembled WGS sequence"/>
</dbReference>
<organism evidence="1 2">
    <name type="scientific">Azospirillum isscasi</name>
    <dbReference type="NCBI Taxonomy" id="3053926"/>
    <lineage>
        <taxon>Bacteria</taxon>
        <taxon>Pseudomonadati</taxon>
        <taxon>Pseudomonadota</taxon>
        <taxon>Alphaproteobacteria</taxon>
        <taxon>Rhodospirillales</taxon>
        <taxon>Azospirillaceae</taxon>
        <taxon>Azospirillum</taxon>
    </lineage>
</organism>
<keyword evidence="2" id="KW-1185">Reference proteome</keyword>
<gene>
    <name evidence="1" type="ORF">QSG27_25275</name>
</gene>
<proteinExistence type="predicted"/>
<protein>
    <submittedName>
        <fullName evidence="1">Uncharacterized protein</fullName>
    </submittedName>
</protein>
<feature type="non-terminal residue" evidence="1">
    <location>
        <position position="106"/>
    </location>
</feature>